<sequence>MWKTSVYGIVLTVGIILISCNPRKDPVNKNSFGSLTAVDTKTLVSMISRLNQALAVKDYSADKGIAVLKPLTSTYKVCIPGFTKMVPYDESYLYIYCIYDTKETPPRVLSFRFQLPRSLAQKITMSDIRKPFQKWEKENTFKNPDHTITDNYKINEGNTTIAISQHVLPNQTDGMITEVTLYR</sequence>
<organism evidence="1 2">
    <name type="scientific">Pedobacter suwonensis</name>
    <dbReference type="NCBI Taxonomy" id="332999"/>
    <lineage>
        <taxon>Bacteria</taxon>
        <taxon>Pseudomonadati</taxon>
        <taxon>Bacteroidota</taxon>
        <taxon>Sphingobacteriia</taxon>
        <taxon>Sphingobacteriales</taxon>
        <taxon>Sphingobacteriaceae</taxon>
        <taxon>Pedobacter</taxon>
    </lineage>
</organism>
<reference evidence="2" key="1">
    <citation type="submission" date="2016-10" db="EMBL/GenBank/DDBJ databases">
        <authorList>
            <person name="Varghese N."/>
            <person name="Submissions S."/>
        </authorList>
    </citation>
    <scope>NUCLEOTIDE SEQUENCE [LARGE SCALE GENOMIC DNA]</scope>
    <source>
        <strain evidence="2">DSM 18130</strain>
    </source>
</reference>
<dbReference type="AlphaFoldDB" id="A0A1I0SPM0"/>
<name>A0A1I0SPM0_9SPHI</name>
<accession>A0A1I0SPM0</accession>
<proteinExistence type="predicted"/>
<protein>
    <recommendedName>
        <fullName evidence="3">Lipoprotein</fullName>
    </recommendedName>
</protein>
<evidence type="ECO:0000313" key="1">
    <source>
        <dbReference type="EMBL" id="SFA41458.1"/>
    </source>
</evidence>
<keyword evidence="2" id="KW-1185">Reference proteome</keyword>
<gene>
    <name evidence="1" type="ORF">SAMN04488511_102326</name>
</gene>
<dbReference type="EMBL" id="FOJM01000002">
    <property type="protein sequence ID" value="SFA41458.1"/>
    <property type="molecule type" value="Genomic_DNA"/>
</dbReference>
<dbReference type="Proteomes" id="UP000198836">
    <property type="component" value="Unassembled WGS sequence"/>
</dbReference>
<evidence type="ECO:0000313" key="2">
    <source>
        <dbReference type="Proteomes" id="UP000198836"/>
    </source>
</evidence>
<dbReference type="PROSITE" id="PS51257">
    <property type="entry name" value="PROKAR_LIPOPROTEIN"/>
    <property type="match status" value="1"/>
</dbReference>
<evidence type="ECO:0008006" key="3">
    <source>
        <dbReference type="Google" id="ProtNLM"/>
    </source>
</evidence>